<sequence length="363" mass="42183">MFRSRQKNDILFYMALVFLLFPILGIFWFDYPVWTIFPTIGFALVYLVVVHLKDDYQTLLMLLWIYLLGYIVYMALVIEGSIIWFFFYPSNLLVWRFGDSLKSYRAISFLICLSIVVGRWLLFSNSFVSKMNAIVVAVFILTMTYSQHKMQVEEAMKSEIERQNVYINTLAAENERNRIGRDLHDTLGHTFALISLKSELAMKLLEQKNMDKVRQELSELHDISQKSMKDVRELINQLKYRTLSEEIETLSEMLDLSGVVVSVENQILDEQLSPKVQSALTMILRELVTNVIKHAEASTCQIRLRKDDRIILHFSDDGRGFPKITGEELQSIKGRLVQMEGTIDIVSSKHPTMIKIEMEDKVL</sequence>
<dbReference type="CDD" id="cd16917">
    <property type="entry name" value="HATPase_UhpB-NarQ-NarX-like"/>
    <property type="match status" value="1"/>
</dbReference>
<feature type="transmembrane region" description="Helical" evidence="6">
    <location>
        <begin position="106"/>
        <end position="124"/>
    </location>
</feature>
<keyword evidence="4 9" id="KW-0418">Kinase</keyword>
<keyword evidence="6" id="KW-0472">Membrane</keyword>
<keyword evidence="6" id="KW-1133">Transmembrane helix</keyword>
<evidence type="ECO:0000256" key="3">
    <source>
        <dbReference type="ARBA" id="ARBA00022679"/>
    </source>
</evidence>
<dbReference type="RefSeq" id="WP_104968261.1">
    <property type="nucleotide sequence ID" value="NZ_CP025536.1"/>
</dbReference>
<feature type="domain" description="Histidine kinase/HSP90-like ATPase" evidence="7">
    <location>
        <begin position="277"/>
        <end position="338"/>
    </location>
</feature>
<evidence type="ECO:0000259" key="7">
    <source>
        <dbReference type="Pfam" id="PF02518"/>
    </source>
</evidence>
<evidence type="ECO:0000256" key="4">
    <source>
        <dbReference type="ARBA" id="ARBA00022777"/>
    </source>
</evidence>
<dbReference type="GeneID" id="98393718"/>
<protein>
    <recommendedName>
        <fullName evidence="2">histidine kinase</fullName>
        <ecNumber evidence="2">2.7.13.3</ecNumber>
    </recommendedName>
</protein>
<keyword evidence="3" id="KW-0808">Transferase</keyword>
<dbReference type="PANTHER" id="PTHR24421:SF63">
    <property type="entry name" value="SENSOR HISTIDINE KINASE DESK"/>
    <property type="match status" value="1"/>
</dbReference>
<dbReference type="GO" id="GO:0046983">
    <property type="term" value="F:protein dimerization activity"/>
    <property type="evidence" value="ECO:0007669"/>
    <property type="project" value="InterPro"/>
</dbReference>
<gene>
    <name evidence="9" type="ORF">C0J00_07320</name>
</gene>
<evidence type="ECO:0000256" key="5">
    <source>
        <dbReference type="ARBA" id="ARBA00023012"/>
    </source>
</evidence>
<dbReference type="PANTHER" id="PTHR24421">
    <property type="entry name" value="NITRATE/NITRITE SENSOR PROTEIN NARX-RELATED"/>
    <property type="match status" value="1"/>
</dbReference>
<dbReference type="SUPFAM" id="SSF55874">
    <property type="entry name" value="ATPase domain of HSP90 chaperone/DNA topoisomerase II/histidine kinase"/>
    <property type="match status" value="1"/>
</dbReference>
<keyword evidence="6" id="KW-0812">Transmembrane</keyword>
<keyword evidence="5" id="KW-0902">Two-component regulatory system</keyword>
<dbReference type="Gene3D" id="3.30.565.10">
    <property type="entry name" value="Histidine kinase-like ATPase, C-terminal domain"/>
    <property type="match status" value="1"/>
</dbReference>
<dbReference type="OrthoDB" id="9797605at2"/>
<dbReference type="GO" id="GO:0016020">
    <property type="term" value="C:membrane"/>
    <property type="evidence" value="ECO:0007669"/>
    <property type="project" value="InterPro"/>
</dbReference>
<keyword evidence="10" id="KW-1185">Reference proteome</keyword>
<reference evidence="9 10" key="1">
    <citation type="submission" date="2017-12" db="EMBL/GenBank/DDBJ databases">
        <authorList>
            <person name="Hurst M.R.H."/>
        </authorList>
    </citation>
    <scope>NUCLEOTIDE SEQUENCE [LARGE SCALE GENOMIC DNA]</scope>
    <source>
        <strain evidence="9 10">TH11417</strain>
    </source>
</reference>
<dbReference type="InterPro" id="IPR003594">
    <property type="entry name" value="HATPase_dom"/>
</dbReference>
<evidence type="ECO:0000313" key="10">
    <source>
        <dbReference type="Proteomes" id="UP000238956"/>
    </source>
</evidence>
<dbReference type="EMBL" id="CP025536">
    <property type="protein sequence ID" value="AUW96939.1"/>
    <property type="molecule type" value="Genomic_DNA"/>
</dbReference>
<reference evidence="9 10" key="2">
    <citation type="submission" date="2018-02" db="EMBL/GenBank/DDBJ databases">
        <title>Whole genome sequencing analysis of Streptococcus pluranimalium isolated from cattle infected mastitis in China.</title>
        <authorList>
            <person name="Zhang J.-R."/>
            <person name="Hu G.-Z."/>
        </authorList>
    </citation>
    <scope>NUCLEOTIDE SEQUENCE [LARGE SCALE GENOMIC DNA]</scope>
    <source>
        <strain evidence="9 10">TH11417</strain>
    </source>
</reference>
<name>A0A2L0D5Q9_9STRE</name>
<dbReference type="Pfam" id="PF07730">
    <property type="entry name" value="HisKA_3"/>
    <property type="match status" value="1"/>
</dbReference>
<proteinExistence type="predicted"/>
<organism evidence="9 10">
    <name type="scientific">Streptococcus pluranimalium</name>
    <dbReference type="NCBI Taxonomy" id="82348"/>
    <lineage>
        <taxon>Bacteria</taxon>
        <taxon>Bacillati</taxon>
        <taxon>Bacillota</taxon>
        <taxon>Bacilli</taxon>
        <taxon>Lactobacillales</taxon>
        <taxon>Streptococcaceae</taxon>
        <taxon>Streptococcus</taxon>
    </lineage>
</organism>
<evidence type="ECO:0000256" key="2">
    <source>
        <dbReference type="ARBA" id="ARBA00012438"/>
    </source>
</evidence>
<feature type="transmembrane region" description="Helical" evidence="6">
    <location>
        <begin position="59"/>
        <end position="86"/>
    </location>
</feature>
<evidence type="ECO:0000256" key="6">
    <source>
        <dbReference type="SAM" id="Phobius"/>
    </source>
</evidence>
<feature type="transmembrane region" description="Helical" evidence="6">
    <location>
        <begin position="35"/>
        <end position="52"/>
    </location>
</feature>
<feature type="transmembrane region" description="Helical" evidence="6">
    <location>
        <begin position="12"/>
        <end position="29"/>
    </location>
</feature>
<dbReference type="Gene3D" id="1.20.5.1930">
    <property type="match status" value="1"/>
</dbReference>
<dbReference type="InterPro" id="IPR050482">
    <property type="entry name" value="Sensor_HK_TwoCompSys"/>
</dbReference>
<dbReference type="InterPro" id="IPR011712">
    <property type="entry name" value="Sig_transdc_His_kin_sub3_dim/P"/>
</dbReference>
<accession>A0A2L0D5Q9</accession>
<dbReference type="KEGG" id="splr:C0J00_07320"/>
<dbReference type="GO" id="GO:0000155">
    <property type="term" value="F:phosphorelay sensor kinase activity"/>
    <property type="evidence" value="ECO:0007669"/>
    <property type="project" value="InterPro"/>
</dbReference>
<evidence type="ECO:0000256" key="1">
    <source>
        <dbReference type="ARBA" id="ARBA00000085"/>
    </source>
</evidence>
<dbReference type="Proteomes" id="UP000238956">
    <property type="component" value="Chromosome"/>
</dbReference>
<evidence type="ECO:0000313" key="9">
    <source>
        <dbReference type="EMBL" id="AUW96939.1"/>
    </source>
</evidence>
<dbReference type="Pfam" id="PF02518">
    <property type="entry name" value="HATPase_c"/>
    <property type="match status" value="1"/>
</dbReference>
<evidence type="ECO:0000259" key="8">
    <source>
        <dbReference type="Pfam" id="PF07730"/>
    </source>
</evidence>
<feature type="domain" description="Signal transduction histidine kinase subgroup 3 dimerisation and phosphoacceptor" evidence="8">
    <location>
        <begin position="175"/>
        <end position="240"/>
    </location>
</feature>
<dbReference type="InterPro" id="IPR036890">
    <property type="entry name" value="HATPase_C_sf"/>
</dbReference>
<comment type="catalytic activity">
    <reaction evidence="1">
        <text>ATP + protein L-histidine = ADP + protein N-phospho-L-histidine.</text>
        <dbReference type="EC" id="2.7.13.3"/>
    </reaction>
</comment>
<dbReference type="EC" id="2.7.13.3" evidence="2"/>
<dbReference type="AlphaFoldDB" id="A0A2L0D5Q9"/>